<organism evidence="2">
    <name type="scientific">Salmonella enterica</name>
    <name type="common">Salmonella choleraesuis</name>
    <dbReference type="NCBI Taxonomy" id="28901"/>
    <lineage>
        <taxon>Bacteria</taxon>
        <taxon>Pseudomonadati</taxon>
        <taxon>Pseudomonadota</taxon>
        <taxon>Gammaproteobacteria</taxon>
        <taxon>Enterobacterales</taxon>
        <taxon>Enterobacteriaceae</taxon>
        <taxon>Salmonella</taxon>
    </lineage>
</organism>
<dbReference type="PANTHER" id="PTHR37456:SF6">
    <property type="entry name" value="COLLAGEN ALPHA-1(XXIII) CHAIN-LIKE ISOFORM X2"/>
    <property type="match status" value="1"/>
</dbReference>
<sequence length="466" mass="47914">MSIPVQTPFNLYIANGSTTVFPYRFLLNQASDLRITANGKTVSSGFSVSGEGNQSGGQITFSTPPASGTKIAILRNIPLRRDTEYQDNGDLLASTINADFDRLWMAVQGLDSENNLALSRSGQDVNYYDAEEKRVKNLGDPVDPQDAANKKSLDSAVTAMGQQVQDAKTHLDVVWQSVSQNAVAAKQSEDNAATSEQQAAQHAKDASDTLTKTQAVAEKAAAETTSLLKDEFNNDVSRAEAAATNAATSETESQQAALIAQQAATTAASDAATSAAKETADQLKTIINSDVTRAETAAASAETSEAGAKQALEEAKLIAKTPGPQGLQGPPGPQGPTGQQGDTGPQGPAGPRGLTGPIGPQGLKGDTGLPGPPGKDGTTVVPGEVGSYVFASCTSATIGQAVSGSTLRSAGIIMSRPGSTGSATASTTKISDMDTLPGTWQCAGFASASNYRVTVTSAATLWKRIS</sequence>
<protein>
    <recommendedName>
        <fullName evidence="3">Phage tail protein</fullName>
    </recommendedName>
</protein>
<feature type="compositionally biased region" description="Low complexity" evidence="1">
    <location>
        <begin position="336"/>
        <end position="351"/>
    </location>
</feature>
<dbReference type="Pfam" id="PF01391">
    <property type="entry name" value="Collagen"/>
    <property type="match status" value="1"/>
</dbReference>
<dbReference type="InterPro" id="IPR050938">
    <property type="entry name" value="Collagen_Structural_Proteins"/>
</dbReference>
<feature type="region of interest" description="Disordered" evidence="1">
    <location>
        <begin position="321"/>
        <end position="379"/>
    </location>
</feature>
<gene>
    <name evidence="2" type="ORF">G5T75_005244</name>
</gene>
<comment type="caution">
    <text evidence="2">The sequence shown here is derived from an EMBL/GenBank/DDBJ whole genome shotgun (WGS) entry which is preliminary data.</text>
</comment>
<accession>A0A754B982</accession>
<proteinExistence type="predicted"/>
<dbReference type="AlphaFoldDB" id="A0A754B982"/>
<dbReference type="PANTHER" id="PTHR37456">
    <property type="entry name" value="SI:CH211-266K2.1"/>
    <property type="match status" value="1"/>
</dbReference>
<reference evidence="2" key="1">
    <citation type="journal article" date="2018" name="Genome Biol.">
        <title>SKESA: strategic k-mer extension for scrupulous assemblies.</title>
        <authorList>
            <person name="Souvorov A."/>
            <person name="Agarwala R."/>
            <person name="Lipman D.J."/>
        </authorList>
    </citation>
    <scope>NUCLEOTIDE SEQUENCE</scope>
    <source>
        <strain evidence="2">MA.MZ045</strain>
    </source>
</reference>
<evidence type="ECO:0000313" key="2">
    <source>
        <dbReference type="EMBL" id="HAF8581237.1"/>
    </source>
</evidence>
<reference evidence="2" key="2">
    <citation type="submission" date="2020-02" db="EMBL/GenBank/DDBJ databases">
        <authorList>
            <consortium name="NCBI Pathogen Detection Project"/>
        </authorList>
    </citation>
    <scope>NUCLEOTIDE SEQUENCE</scope>
    <source>
        <strain evidence="2">MA.MZ045</strain>
    </source>
</reference>
<evidence type="ECO:0000256" key="1">
    <source>
        <dbReference type="SAM" id="MobiDB-lite"/>
    </source>
</evidence>
<dbReference type="InterPro" id="IPR008160">
    <property type="entry name" value="Collagen"/>
</dbReference>
<name>A0A754B982_SALER</name>
<evidence type="ECO:0008006" key="3">
    <source>
        <dbReference type="Google" id="ProtNLM"/>
    </source>
</evidence>
<dbReference type="RefSeq" id="WP_079792055.1">
    <property type="nucleotide sequence ID" value="NZ_MXLQ01000046.1"/>
</dbReference>
<dbReference type="EMBL" id="DAAWNC010000036">
    <property type="protein sequence ID" value="HAF8581237.1"/>
    <property type="molecule type" value="Genomic_DNA"/>
</dbReference>
<feature type="compositionally biased region" description="Polar residues" evidence="1">
    <location>
        <begin position="190"/>
        <end position="200"/>
    </location>
</feature>
<feature type="region of interest" description="Disordered" evidence="1">
    <location>
        <begin position="186"/>
        <end position="208"/>
    </location>
</feature>